<proteinExistence type="predicted"/>
<comment type="caution">
    <text evidence="1">The sequence shown here is derived from an EMBL/GenBank/DDBJ whole genome shotgun (WGS) entry which is preliminary data.</text>
</comment>
<keyword evidence="2" id="KW-1185">Reference proteome</keyword>
<dbReference type="PROSITE" id="PS51257">
    <property type="entry name" value="PROKAR_LIPOPROTEIN"/>
    <property type="match status" value="1"/>
</dbReference>
<protein>
    <recommendedName>
        <fullName evidence="3">Lipoprotein</fullName>
    </recommendedName>
</protein>
<dbReference type="Proteomes" id="UP001208114">
    <property type="component" value="Unassembled WGS sequence"/>
</dbReference>
<gene>
    <name evidence="1" type="ORF">N0B16_12905</name>
</gene>
<organism evidence="1 2">
    <name type="scientific">Chryseobacterium gilvum</name>
    <dbReference type="NCBI Taxonomy" id="2976534"/>
    <lineage>
        <taxon>Bacteria</taxon>
        <taxon>Pseudomonadati</taxon>
        <taxon>Bacteroidota</taxon>
        <taxon>Flavobacteriia</taxon>
        <taxon>Flavobacteriales</taxon>
        <taxon>Weeksellaceae</taxon>
        <taxon>Chryseobacterium group</taxon>
        <taxon>Chryseobacterium</taxon>
    </lineage>
</organism>
<evidence type="ECO:0000313" key="2">
    <source>
        <dbReference type="Proteomes" id="UP001208114"/>
    </source>
</evidence>
<evidence type="ECO:0008006" key="3">
    <source>
        <dbReference type="Google" id="ProtNLM"/>
    </source>
</evidence>
<dbReference type="RefSeq" id="WP_262991360.1">
    <property type="nucleotide sequence ID" value="NZ_JAOTEN010000004.1"/>
</dbReference>
<name>A0ABT2VZA8_9FLAO</name>
<accession>A0ABT2VZA8</accession>
<sequence>MKKPILFSLLFFIIFSCKDINKISAGSYPYAEIYMLDHSETDIITRLIKLKENNPDYIVPKLKWAGKETELIDGKDSHWYFFYFYFKDTNDIVEFWTREGYQPNKTKVGLFRVSNGLEGASHFVNKDLSEEENEQLKKEFKKNIIDKIQ</sequence>
<reference evidence="2" key="1">
    <citation type="submission" date="2023-07" db="EMBL/GenBank/DDBJ databases">
        <title>Chryseobacterium sp. GMJ5 Genome sequencing and assembly.</title>
        <authorList>
            <person name="Jung Y."/>
        </authorList>
    </citation>
    <scope>NUCLEOTIDE SEQUENCE [LARGE SCALE GENOMIC DNA]</scope>
    <source>
        <strain evidence="2">GMJ5</strain>
    </source>
</reference>
<evidence type="ECO:0000313" key="1">
    <source>
        <dbReference type="EMBL" id="MCU7615339.1"/>
    </source>
</evidence>
<dbReference type="EMBL" id="JAOTEN010000004">
    <property type="protein sequence ID" value="MCU7615339.1"/>
    <property type="molecule type" value="Genomic_DNA"/>
</dbReference>